<name>A0A365XVX8_9BACT</name>
<feature type="transmembrane region" description="Helical" evidence="1">
    <location>
        <begin position="38"/>
        <end position="57"/>
    </location>
</feature>
<dbReference type="RefSeq" id="WP_113619078.1">
    <property type="nucleotide sequence ID" value="NZ_QFFJ01000002.1"/>
</dbReference>
<accession>A0A365XVX8</accession>
<keyword evidence="4" id="KW-1185">Reference proteome</keyword>
<sequence>MKYSTRLDRTSRIITNLVIDVCFVLLIVAVFAGREGTVASILPALILLALTTVTWSLKPVAYELTADGLIIIRPLSRKKVALADIAEAFPLAADELRGSIRTFGSGGMFGYLGYFASQQQGAYEMWCTDRASMVMIILKNKKKLVISPVERNEFIQALQQVIQ</sequence>
<comment type="caution">
    <text evidence="3">The sequence shown here is derived from an EMBL/GenBank/DDBJ whole genome shotgun (WGS) entry which is preliminary data.</text>
</comment>
<feature type="domain" description="Bacterial Pleckstrin homology" evidence="2">
    <location>
        <begin position="61"/>
        <end position="161"/>
    </location>
</feature>
<evidence type="ECO:0000259" key="2">
    <source>
        <dbReference type="Pfam" id="PF10882"/>
    </source>
</evidence>
<keyword evidence="1" id="KW-1133">Transmembrane helix</keyword>
<dbReference type="OrthoDB" id="952021at2"/>
<dbReference type="AlphaFoldDB" id="A0A365XVX8"/>
<protein>
    <recommendedName>
        <fullName evidence="2">Bacterial Pleckstrin homology domain-containing protein</fullName>
    </recommendedName>
</protein>
<evidence type="ECO:0000313" key="3">
    <source>
        <dbReference type="EMBL" id="RBL90330.1"/>
    </source>
</evidence>
<gene>
    <name evidence="3" type="ORF">DF182_28095</name>
</gene>
<evidence type="ECO:0000313" key="4">
    <source>
        <dbReference type="Proteomes" id="UP000253410"/>
    </source>
</evidence>
<evidence type="ECO:0000256" key="1">
    <source>
        <dbReference type="SAM" id="Phobius"/>
    </source>
</evidence>
<dbReference type="InterPro" id="IPR027783">
    <property type="entry name" value="Bacterial_PH-related"/>
</dbReference>
<organism evidence="3 4">
    <name type="scientific">Chitinophaga flava</name>
    <dbReference type="NCBI Taxonomy" id="2259036"/>
    <lineage>
        <taxon>Bacteria</taxon>
        <taxon>Pseudomonadati</taxon>
        <taxon>Bacteroidota</taxon>
        <taxon>Chitinophagia</taxon>
        <taxon>Chitinophagales</taxon>
        <taxon>Chitinophagaceae</taxon>
        <taxon>Chitinophaga</taxon>
    </lineage>
</organism>
<keyword evidence="1" id="KW-0812">Transmembrane</keyword>
<proteinExistence type="predicted"/>
<keyword evidence="1" id="KW-0472">Membrane</keyword>
<dbReference type="Proteomes" id="UP000253410">
    <property type="component" value="Unassembled WGS sequence"/>
</dbReference>
<feature type="transmembrane region" description="Helical" evidence="1">
    <location>
        <begin position="12"/>
        <end position="32"/>
    </location>
</feature>
<dbReference type="EMBL" id="QFFJ01000002">
    <property type="protein sequence ID" value="RBL90330.1"/>
    <property type="molecule type" value="Genomic_DNA"/>
</dbReference>
<reference evidence="3 4" key="1">
    <citation type="submission" date="2018-05" db="EMBL/GenBank/DDBJ databases">
        <title>Chitinophaga sp. K3CV102501T nov., isolated from isolated from a monsoon evergreen broad-leaved forest soil.</title>
        <authorList>
            <person name="Lv Y."/>
        </authorList>
    </citation>
    <scope>NUCLEOTIDE SEQUENCE [LARGE SCALE GENOMIC DNA]</scope>
    <source>
        <strain evidence="3 4">GDMCC 1.1325</strain>
    </source>
</reference>
<dbReference type="Pfam" id="PF10882">
    <property type="entry name" value="bPH_5"/>
    <property type="match status" value="1"/>
</dbReference>